<evidence type="ECO:0000256" key="4">
    <source>
        <dbReference type="ARBA" id="ARBA00023128"/>
    </source>
</evidence>
<dbReference type="SUPFAM" id="SSF54713">
    <property type="entry name" value="Elongation factor Ts (EF-Ts), dimerisation domain"/>
    <property type="match status" value="1"/>
</dbReference>
<reference evidence="7" key="1">
    <citation type="submission" date="2021-01" db="EMBL/GenBank/DDBJ databases">
        <authorList>
            <person name="Corre E."/>
            <person name="Pelletier E."/>
            <person name="Niang G."/>
            <person name="Scheremetjew M."/>
            <person name="Finn R."/>
            <person name="Kale V."/>
            <person name="Holt S."/>
            <person name="Cochrane G."/>
            <person name="Meng A."/>
            <person name="Brown T."/>
            <person name="Cohen L."/>
        </authorList>
    </citation>
    <scope>NUCLEOTIDE SEQUENCE</scope>
    <source>
        <strain evidence="7">CCAP 1951/1</strain>
    </source>
</reference>
<dbReference type="AlphaFoldDB" id="A0A7S1QFW8"/>
<dbReference type="CDD" id="cd14275">
    <property type="entry name" value="UBA_EF-Ts"/>
    <property type="match status" value="1"/>
</dbReference>
<dbReference type="EMBL" id="HBGF01035404">
    <property type="protein sequence ID" value="CAD9133435.1"/>
    <property type="molecule type" value="Transcribed_RNA"/>
</dbReference>
<evidence type="ECO:0000256" key="2">
    <source>
        <dbReference type="ARBA" id="ARBA00022768"/>
    </source>
</evidence>
<protein>
    <recommendedName>
        <fullName evidence="5">Elongation factor Ts, mitochondrial</fullName>
        <shortName evidence="5">EF-Ts</shortName>
        <shortName evidence="5">EF-TsMt</shortName>
    </recommendedName>
</protein>
<keyword evidence="2 5" id="KW-0251">Elongation factor</keyword>
<dbReference type="PANTHER" id="PTHR11741">
    <property type="entry name" value="ELONGATION FACTOR TS"/>
    <property type="match status" value="1"/>
</dbReference>
<evidence type="ECO:0000256" key="1">
    <source>
        <dbReference type="ARBA" id="ARBA00005532"/>
    </source>
</evidence>
<dbReference type="Pfam" id="PF00889">
    <property type="entry name" value="EF_TS"/>
    <property type="match status" value="1"/>
</dbReference>
<evidence type="ECO:0000256" key="5">
    <source>
        <dbReference type="HAMAP-Rule" id="MF_03135"/>
    </source>
</evidence>
<evidence type="ECO:0000259" key="6">
    <source>
        <dbReference type="Pfam" id="PF00889"/>
    </source>
</evidence>
<dbReference type="Gene3D" id="1.10.8.10">
    <property type="entry name" value="DNA helicase RuvA subunit, C-terminal domain"/>
    <property type="match status" value="1"/>
</dbReference>
<dbReference type="InterPro" id="IPR001816">
    <property type="entry name" value="Transl_elong_EFTs/EF1B"/>
</dbReference>
<organism evidence="7">
    <name type="scientific">Neobodo designis</name>
    <name type="common">Flagellated protozoan</name>
    <name type="synonym">Bodo designis</name>
    <dbReference type="NCBI Taxonomy" id="312471"/>
    <lineage>
        <taxon>Eukaryota</taxon>
        <taxon>Discoba</taxon>
        <taxon>Euglenozoa</taxon>
        <taxon>Kinetoplastea</taxon>
        <taxon>Metakinetoplastina</taxon>
        <taxon>Neobodonida</taxon>
        <taxon>Neobodo</taxon>
    </lineage>
</organism>
<evidence type="ECO:0000313" key="7">
    <source>
        <dbReference type="EMBL" id="CAD9133435.1"/>
    </source>
</evidence>
<keyword evidence="4 5" id="KW-0496">Mitochondrion</keyword>
<comment type="subcellular location">
    <subcellularLocation>
        <location evidence="5">Mitochondrion</location>
    </subcellularLocation>
</comment>
<dbReference type="Gene3D" id="3.30.479.20">
    <property type="entry name" value="Elongation factor Ts, dimerisation domain"/>
    <property type="match status" value="1"/>
</dbReference>
<dbReference type="PANTHER" id="PTHR11741:SF0">
    <property type="entry name" value="ELONGATION FACTOR TS, MITOCHONDRIAL"/>
    <property type="match status" value="1"/>
</dbReference>
<sequence length="295" mass="31343">MLRRSVARCAAGSALAKQIQELRYKTDAPILQCKKALGECDGDIEKAIAWLRAKGAADSVKKEGRETAFGTLGVCVAKPGAATRSDLATPAAIIELGAETDFAVRNEKFAAFANELCGSMAEVIGQEEHAGRSDAELLEILQTRSTDAKKALIAALGENVVLKRVWAMPAPEAGLAPRYADDGVAQPTRFVLGSYVHNSSAAAPLVGNIIGLAGCWSYKADGALERADVDDFAQHLVSHLGDKSDVAGQAFLGSDQTVSKWCKERACRLRAGFVYKYGMEAPQLVVPKPIEAPKV</sequence>
<proteinExistence type="inferred from homology"/>
<dbReference type="GO" id="GO:0005739">
    <property type="term" value="C:mitochondrion"/>
    <property type="evidence" value="ECO:0007669"/>
    <property type="project" value="UniProtKB-SubCell"/>
</dbReference>
<dbReference type="GO" id="GO:0070125">
    <property type="term" value="P:mitochondrial translational elongation"/>
    <property type="evidence" value="ECO:0007669"/>
    <property type="project" value="TreeGrafter"/>
</dbReference>
<feature type="domain" description="Translation elongation factor EFTs/EF1B dimerisation" evidence="6">
    <location>
        <begin position="91"/>
        <end position="175"/>
    </location>
</feature>
<dbReference type="GO" id="GO:0003746">
    <property type="term" value="F:translation elongation factor activity"/>
    <property type="evidence" value="ECO:0007669"/>
    <property type="project" value="UniProtKB-UniRule"/>
</dbReference>
<dbReference type="InterPro" id="IPR009060">
    <property type="entry name" value="UBA-like_sf"/>
</dbReference>
<name>A0A7S1QFW8_NEODS</name>
<dbReference type="InterPro" id="IPR014039">
    <property type="entry name" value="Transl_elong_EFTs/EF1B_dimer"/>
</dbReference>
<dbReference type="SUPFAM" id="SSF46934">
    <property type="entry name" value="UBA-like"/>
    <property type="match status" value="1"/>
</dbReference>
<dbReference type="FunFam" id="1.10.8.10:FF:000001">
    <property type="entry name" value="Elongation factor Ts"/>
    <property type="match status" value="1"/>
</dbReference>
<keyword evidence="3 5" id="KW-0648">Protein biosynthesis</keyword>
<dbReference type="InterPro" id="IPR036402">
    <property type="entry name" value="EF-Ts_dimer_sf"/>
</dbReference>
<dbReference type="HAMAP" id="MF_00050">
    <property type="entry name" value="EF_Ts"/>
    <property type="match status" value="1"/>
</dbReference>
<gene>
    <name evidence="7" type="ORF">NDES1114_LOCUS23758</name>
</gene>
<accession>A0A7S1QFW8</accession>
<comment type="function">
    <text evidence="5">Associates with the EF-Tu.GDP complex and induces the exchange of GDP to GTP. It remains bound to the aminoacyl-tRNA.EF-Tu.GTP complex up to the GTP hydrolysis stage on the ribosome.</text>
</comment>
<comment type="similarity">
    <text evidence="1 5">Belongs to the EF-Ts family.</text>
</comment>
<evidence type="ECO:0000256" key="3">
    <source>
        <dbReference type="ARBA" id="ARBA00022917"/>
    </source>
</evidence>